<evidence type="ECO:0008006" key="3">
    <source>
        <dbReference type="Google" id="ProtNLM"/>
    </source>
</evidence>
<proteinExistence type="predicted"/>
<dbReference type="InterPro" id="IPR014710">
    <property type="entry name" value="RmlC-like_jellyroll"/>
</dbReference>
<evidence type="ECO:0000313" key="2">
    <source>
        <dbReference type="Proteomes" id="UP000680038"/>
    </source>
</evidence>
<dbReference type="SUPFAM" id="SSF51182">
    <property type="entry name" value="RmlC-like cupins"/>
    <property type="match status" value="1"/>
</dbReference>
<dbReference type="Gene3D" id="2.60.120.10">
    <property type="entry name" value="Jelly Rolls"/>
    <property type="match status" value="1"/>
</dbReference>
<dbReference type="InterPro" id="IPR011051">
    <property type="entry name" value="RmlC_Cupin_sf"/>
</dbReference>
<dbReference type="EMBL" id="CAJRAF010000001">
    <property type="protein sequence ID" value="CAG4994702.1"/>
    <property type="molecule type" value="Genomic_DNA"/>
</dbReference>
<organism evidence="1 2">
    <name type="scientific">Dyadobacter helix</name>
    <dbReference type="NCBI Taxonomy" id="2822344"/>
    <lineage>
        <taxon>Bacteria</taxon>
        <taxon>Pseudomonadati</taxon>
        <taxon>Bacteroidota</taxon>
        <taxon>Cytophagia</taxon>
        <taxon>Cytophagales</taxon>
        <taxon>Spirosomataceae</taxon>
        <taxon>Dyadobacter</taxon>
    </lineage>
</organism>
<comment type="caution">
    <text evidence="1">The sequence shown here is derived from an EMBL/GenBank/DDBJ whole genome shotgun (WGS) entry which is preliminary data.</text>
</comment>
<accession>A0A916JAK2</accession>
<reference evidence="1" key="1">
    <citation type="submission" date="2021-04" db="EMBL/GenBank/DDBJ databases">
        <authorList>
            <person name="Rodrigo-Torres L."/>
            <person name="Arahal R. D."/>
            <person name="Lucena T."/>
        </authorList>
    </citation>
    <scope>NUCLEOTIDE SEQUENCE</scope>
    <source>
        <strain evidence="1">CECT 9275</strain>
    </source>
</reference>
<dbReference type="RefSeq" id="WP_215238095.1">
    <property type="nucleotide sequence ID" value="NZ_CAJRAF010000001.1"/>
</dbReference>
<dbReference type="Proteomes" id="UP000680038">
    <property type="component" value="Unassembled WGS sequence"/>
</dbReference>
<evidence type="ECO:0000313" key="1">
    <source>
        <dbReference type="EMBL" id="CAG4994702.1"/>
    </source>
</evidence>
<gene>
    <name evidence="1" type="ORF">DYBT9275_01448</name>
</gene>
<dbReference type="AlphaFoldDB" id="A0A916JAK2"/>
<protein>
    <recommendedName>
        <fullName evidence="3">Cupin domain-containing protein</fullName>
    </recommendedName>
</protein>
<name>A0A916JAK2_9BACT</name>
<sequence length="132" mass="14834">MNTEIKSNHPTENRPQGKRILDAPYVFIDTPGFIEQLRNEKTWEKNDRNGITVFKSDKLAMVITAMKSGAVMKDYSVEGFSSIEIYEGEVRIETEGQVFDLTRGQSMVYHPGLVHSVKASSDAVIVQTTFCS</sequence>
<keyword evidence="2" id="KW-1185">Reference proteome</keyword>